<sequence>MKSRNYIMKIILDAYIRYGSKWLMAKVYDGEELVHAQTAPSEQLREIMKRDFPTAEMIEPANQTEVDKEWEREWSPAALAQFDKNYNNRQNASRPFRR</sequence>
<dbReference type="KEGG" id="vg:24366617"/>
<gene>
    <name evidence="1" type="primary">72</name>
    <name evidence="1" type="ORF">DET7_72</name>
</gene>
<dbReference type="EMBL" id="KP797973">
    <property type="protein sequence ID" value="AJQ20891.1"/>
    <property type="molecule type" value="Genomic_DNA"/>
</dbReference>
<proteinExistence type="predicted"/>
<reference evidence="1 2" key="1">
    <citation type="journal article" date="2015" name="Genome Announc.">
        <title>Genome Sequence of Salmonella enterica Phage Det7.</title>
        <authorList>
            <person name="Casjens S.R."/>
            <person name="Jacobs-Sera D."/>
            <person name="Hatfull G.F."/>
            <person name="Hendrix R.W."/>
        </authorList>
    </citation>
    <scope>NUCLEOTIDE SEQUENCE [LARGE SCALE GENOMIC DNA]</scope>
</reference>
<dbReference type="GeneID" id="24366617"/>
<evidence type="ECO:0000313" key="2">
    <source>
        <dbReference type="Proteomes" id="UP000032405"/>
    </source>
</evidence>
<organism evidence="1 2">
    <name type="scientific">Salmonella phage Det7</name>
    <dbReference type="NCBI Taxonomy" id="454798"/>
    <lineage>
        <taxon>Viruses</taxon>
        <taxon>Duplodnaviria</taxon>
        <taxon>Heunggongvirae</taxon>
        <taxon>Uroviricota</taxon>
        <taxon>Caudoviricetes</taxon>
        <taxon>Pantevenvirales</taxon>
        <taxon>Ackermannviridae</taxon>
        <taxon>Cvivirinae</taxon>
        <taxon>Kuttervirus</taxon>
        <taxon>Kuttervirus Det7</taxon>
    </lineage>
</organism>
<evidence type="ECO:0000313" key="1">
    <source>
        <dbReference type="EMBL" id="AJQ20891.1"/>
    </source>
</evidence>
<keyword evidence="2" id="KW-1185">Reference proteome</keyword>
<name>A0A0C5PQH7_9CAUD</name>
<dbReference type="RefSeq" id="YP_009140249.1">
    <property type="nucleotide sequence ID" value="NC_027119.1"/>
</dbReference>
<dbReference type="Proteomes" id="UP000032405">
    <property type="component" value="Segment"/>
</dbReference>
<accession>A0A0C5PQH7</accession>
<protein>
    <submittedName>
        <fullName evidence="1">Uncharacterized protein</fullName>
    </submittedName>
</protein>